<dbReference type="SUPFAM" id="SSF53187">
    <property type="entry name" value="Zn-dependent exopeptidases"/>
    <property type="match status" value="1"/>
</dbReference>
<sequence length="297" mass="33337">MPEDRKIWNGSDYSKSKRFVDCKDRVSNQLELFIYLMYLMKRSVVWLVHRHLLRPKIFGIVLDEGLSSPKLQDVLCGEEPMWENLLKSIEIVRRFRASQFDLVKAGLKAEGEVISVNIAFLKAGTRTPTGFVMNLQPSEAEAGIDIQIPPIADTNSSERRISEEWVPSLCNMTFEFQEKTPVYDKFGRPVFTATDSSNPRGALLEGAIKKANGKLGKPEIFAASTDARCFQDQGLPAIGFSPVANTLILLHEHDEGSKFMSWIIKEYTSYVASYLKFPSSSCAGGYTFVEDELTSDA</sequence>
<protein>
    <recommendedName>
        <fullName evidence="3">Peptidase M20 dimerisation domain-containing protein</fullName>
    </recommendedName>
</protein>
<accession>A0A4Y7K667</accession>
<gene>
    <name evidence="1" type="ORF">C5167_011092</name>
</gene>
<keyword evidence="2" id="KW-1185">Reference proteome</keyword>
<dbReference type="Proteomes" id="UP000316621">
    <property type="component" value="Chromosome 6"/>
</dbReference>
<evidence type="ECO:0000313" key="2">
    <source>
        <dbReference type="Proteomes" id="UP000316621"/>
    </source>
</evidence>
<dbReference type="STRING" id="3469.A0A4Y7K667"/>
<dbReference type="AlphaFoldDB" id="A0A4Y7K667"/>
<organism evidence="1 2">
    <name type="scientific">Papaver somniferum</name>
    <name type="common">Opium poppy</name>
    <dbReference type="NCBI Taxonomy" id="3469"/>
    <lineage>
        <taxon>Eukaryota</taxon>
        <taxon>Viridiplantae</taxon>
        <taxon>Streptophyta</taxon>
        <taxon>Embryophyta</taxon>
        <taxon>Tracheophyta</taxon>
        <taxon>Spermatophyta</taxon>
        <taxon>Magnoliopsida</taxon>
        <taxon>Ranunculales</taxon>
        <taxon>Papaveraceae</taxon>
        <taxon>Papaveroideae</taxon>
        <taxon>Papaver</taxon>
    </lineage>
</organism>
<name>A0A4Y7K667_PAPSO</name>
<dbReference type="EMBL" id="CM010720">
    <property type="protein sequence ID" value="RZC67409.1"/>
    <property type="molecule type" value="Genomic_DNA"/>
</dbReference>
<dbReference type="Gramene" id="RZC67409">
    <property type="protein sequence ID" value="RZC67409"/>
    <property type="gene ID" value="C5167_011092"/>
</dbReference>
<evidence type="ECO:0000313" key="1">
    <source>
        <dbReference type="EMBL" id="RZC67409.1"/>
    </source>
</evidence>
<dbReference type="InterPro" id="IPR052083">
    <property type="entry name" value="Aminoacylase-1_M20A"/>
</dbReference>
<dbReference type="PANTHER" id="PTHR45892:SF1">
    <property type="entry name" value="AMINOACYLASE-1"/>
    <property type="match status" value="1"/>
</dbReference>
<reference evidence="1 2" key="1">
    <citation type="journal article" date="2018" name="Science">
        <title>The opium poppy genome and morphinan production.</title>
        <authorList>
            <person name="Guo L."/>
            <person name="Winzer T."/>
            <person name="Yang X."/>
            <person name="Li Y."/>
            <person name="Ning Z."/>
            <person name="He Z."/>
            <person name="Teodor R."/>
            <person name="Lu Y."/>
            <person name="Bowser T.A."/>
            <person name="Graham I.A."/>
            <person name="Ye K."/>
        </authorList>
    </citation>
    <scope>NUCLEOTIDE SEQUENCE [LARGE SCALE GENOMIC DNA]</scope>
    <source>
        <strain evidence="2">cv. HN1</strain>
        <tissue evidence="1">Leaves</tissue>
    </source>
</reference>
<dbReference type="GO" id="GO:0004046">
    <property type="term" value="F:aminoacylase activity"/>
    <property type="evidence" value="ECO:0007669"/>
    <property type="project" value="TreeGrafter"/>
</dbReference>
<proteinExistence type="predicted"/>
<evidence type="ECO:0008006" key="3">
    <source>
        <dbReference type="Google" id="ProtNLM"/>
    </source>
</evidence>
<dbReference type="Gene3D" id="1.10.150.900">
    <property type="match status" value="1"/>
</dbReference>
<dbReference type="PANTHER" id="PTHR45892">
    <property type="entry name" value="AMINOACYLASE-1"/>
    <property type="match status" value="1"/>
</dbReference>